<dbReference type="AlphaFoldDB" id="A0AAD8A412"/>
<feature type="non-terminal residue" evidence="1">
    <location>
        <position position="1"/>
    </location>
</feature>
<evidence type="ECO:0000313" key="2">
    <source>
        <dbReference type="Proteomes" id="UP001233999"/>
    </source>
</evidence>
<keyword evidence="2" id="KW-1185">Reference proteome</keyword>
<comment type="caution">
    <text evidence="1">The sequence shown here is derived from an EMBL/GenBank/DDBJ whole genome shotgun (WGS) entry which is preliminary data.</text>
</comment>
<protein>
    <submittedName>
        <fullName evidence="1">Uncharacterized protein</fullName>
    </submittedName>
</protein>
<name>A0AAD8A412_DIPPU</name>
<reference evidence="1" key="1">
    <citation type="journal article" date="2023" name="IScience">
        <title>Live-bearing cockroach genome reveals convergent evolutionary mechanisms linked to viviparity in insects and beyond.</title>
        <authorList>
            <person name="Fouks B."/>
            <person name="Harrison M.C."/>
            <person name="Mikhailova A.A."/>
            <person name="Marchal E."/>
            <person name="English S."/>
            <person name="Carruthers M."/>
            <person name="Jennings E.C."/>
            <person name="Chiamaka E.L."/>
            <person name="Frigard R.A."/>
            <person name="Pippel M."/>
            <person name="Attardo G.M."/>
            <person name="Benoit J.B."/>
            <person name="Bornberg-Bauer E."/>
            <person name="Tobe S.S."/>
        </authorList>
    </citation>
    <scope>NUCLEOTIDE SEQUENCE</scope>
    <source>
        <strain evidence="1">Stay&amp;Tobe</strain>
    </source>
</reference>
<dbReference type="Proteomes" id="UP001233999">
    <property type="component" value="Unassembled WGS sequence"/>
</dbReference>
<feature type="non-terminal residue" evidence="1">
    <location>
        <position position="55"/>
    </location>
</feature>
<reference evidence="1" key="2">
    <citation type="submission" date="2023-05" db="EMBL/GenBank/DDBJ databases">
        <authorList>
            <person name="Fouks B."/>
        </authorList>
    </citation>
    <scope>NUCLEOTIDE SEQUENCE</scope>
    <source>
        <strain evidence="1">Stay&amp;Tobe</strain>
        <tissue evidence="1">Testes</tissue>
    </source>
</reference>
<dbReference type="EMBL" id="JASPKZ010003949">
    <property type="protein sequence ID" value="KAJ9591053.1"/>
    <property type="molecule type" value="Genomic_DNA"/>
</dbReference>
<gene>
    <name evidence="1" type="ORF">L9F63_027739</name>
</gene>
<organism evidence="1 2">
    <name type="scientific">Diploptera punctata</name>
    <name type="common">Pacific beetle cockroach</name>
    <dbReference type="NCBI Taxonomy" id="6984"/>
    <lineage>
        <taxon>Eukaryota</taxon>
        <taxon>Metazoa</taxon>
        <taxon>Ecdysozoa</taxon>
        <taxon>Arthropoda</taxon>
        <taxon>Hexapoda</taxon>
        <taxon>Insecta</taxon>
        <taxon>Pterygota</taxon>
        <taxon>Neoptera</taxon>
        <taxon>Polyneoptera</taxon>
        <taxon>Dictyoptera</taxon>
        <taxon>Blattodea</taxon>
        <taxon>Blaberoidea</taxon>
        <taxon>Blaberidae</taxon>
        <taxon>Diplopterinae</taxon>
        <taxon>Diploptera</taxon>
    </lineage>
</organism>
<proteinExistence type="predicted"/>
<evidence type="ECO:0000313" key="1">
    <source>
        <dbReference type="EMBL" id="KAJ9591053.1"/>
    </source>
</evidence>
<sequence>KNLQFHFMTVQRNNTFLCSNNNSISLSASFYLKQDEKHVFYSTGHAVQRLNGVRC</sequence>
<accession>A0AAD8A412</accession>